<evidence type="ECO:0000256" key="1">
    <source>
        <dbReference type="ARBA" id="ARBA00023015"/>
    </source>
</evidence>
<accession>A0A385AGG3</accession>
<proteinExistence type="predicted"/>
<dbReference type="AlphaFoldDB" id="A0A385AGG3"/>
<dbReference type="EMBL" id="CP031003">
    <property type="protein sequence ID" value="AXN36704.1"/>
    <property type="molecule type" value="Genomic_DNA"/>
</dbReference>
<evidence type="ECO:0000313" key="5">
    <source>
        <dbReference type="EMBL" id="AXN36704.1"/>
    </source>
</evidence>
<dbReference type="InterPro" id="IPR046335">
    <property type="entry name" value="LacI/GalR-like_sensor"/>
</dbReference>
<dbReference type="Pfam" id="PF00356">
    <property type="entry name" value="LacI"/>
    <property type="match status" value="1"/>
</dbReference>
<reference evidence="5 6" key="1">
    <citation type="submission" date="2018-07" db="EMBL/GenBank/DDBJ databases">
        <title>Lactobacillus curvatus genome sequence.</title>
        <authorList>
            <person name="Prechtl R."/>
        </authorList>
    </citation>
    <scope>NUCLEOTIDE SEQUENCE [LARGE SCALE GENOMIC DNA]</scope>
    <source>
        <strain evidence="5 6">TMW 1.1928</strain>
    </source>
</reference>
<evidence type="ECO:0000256" key="3">
    <source>
        <dbReference type="ARBA" id="ARBA00023163"/>
    </source>
</evidence>
<dbReference type="PANTHER" id="PTHR30146">
    <property type="entry name" value="LACI-RELATED TRANSCRIPTIONAL REPRESSOR"/>
    <property type="match status" value="1"/>
</dbReference>
<dbReference type="GO" id="GO:0003700">
    <property type="term" value="F:DNA-binding transcription factor activity"/>
    <property type="evidence" value="ECO:0007669"/>
    <property type="project" value="TreeGrafter"/>
</dbReference>
<dbReference type="PROSITE" id="PS00356">
    <property type="entry name" value="HTH_LACI_1"/>
    <property type="match status" value="1"/>
</dbReference>
<organism evidence="5 6">
    <name type="scientific">Latilactobacillus curvatus</name>
    <name type="common">Lactobacillus curvatus</name>
    <dbReference type="NCBI Taxonomy" id="28038"/>
    <lineage>
        <taxon>Bacteria</taxon>
        <taxon>Bacillati</taxon>
        <taxon>Bacillota</taxon>
        <taxon>Bacilli</taxon>
        <taxon>Lactobacillales</taxon>
        <taxon>Lactobacillaceae</taxon>
        <taxon>Latilactobacillus</taxon>
    </lineage>
</organism>
<dbReference type="CDD" id="cd01392">
    <property type="entry name" value="HTH_LacI"/>
    <property type="match status" value="1"/>
</dbReference>
<dbReference type="GO" id="GO:0000976">
    <property type="term" value="F:transcription cis-regulatory region binding"/>
    <property type="evidence" value="ECO:0007669"/>
    <property type="project" value="TreeGrafter"/>
</dbReference>
<evidence type="ECO:0000313" key="6">
    <source>
        <dbReference type="Proteomes" id="UP000257607"/>
    </source>
</evidence>
<dbReference type="InterPro" id="IPR010982">
    <property type="entry name" value="Lambda_DNA-bd_dom_sf"/>
</dbReference>
<protein>
    <submittedName>
        <fullName evidence="5">LacI family transcriptional regulator</fullName>
    </submittedName>
</protein>
<dbReference type="SUPFAM" id="SSF47413">
    <property type="entry name" value="lambda repressor-like DNA-binding domains"/>
    <property type="match status" value="1"/>
</dbReference>
<dbReference type="Gene3D" id="1.10.260.40">
    <property type="entry name" value="lambda repressor-like DNA-binding domains"/>
    <property type="match status" value="1"/>
</dbReference>
<feature type="domain" description="HTH lacI-type" evidence="4">
    <location>
        <begin position="2"/>
        <end position="56"/>
    </location>
</feature>
<dbReference type="PRINTS" id="PR00036">
    <property type="entry name" value="HTHLACI"/>
</dbReference>
<dbReference type="SUPFAM" id="SSF53822">
    <property type="entry name" value="Periplasmic binding protein-like I"/>
    <property type="match status" value="1"/>
</dbReference>
<dbReference type="Gene3D" id="3.40.50.2300">
    <property type="match status" value="2"/>
</dbReference>
<dbReference type="Pfam" id="PF13377">
    <property type="entry name" value="Peripla_BP_3"/>
    <property type="match status" value="1"/>
</dbReference>
<dbReference type="RefSeq" id="WP_116843769.1">
    <property type="nucleotide sequence ID" value="NZ_CP031003.1"/>
</dbReference>
<dbReference type="PANTHER" id="PTHR30146:SF154">
    <property type="entry name" value="TRANSCRIPTION REGULATOR, MEMBER OF GALR FAMILY"/>
    <property type="match status" value="1"/>
</dbReference>
<gene>
    <name evidence="5" type="ORF">DT351_10385</name>
</gene>
<keyword evidence="3" id="KW-0804">Transcription</keyword>
<evidence type="ECO:0000259" key="4">
    <source>
        <dbReference type="PROSITE" id="PS50932"/>
    </source>
</evidence>
<dbReference type="PROSITE" id="PS50932">
    <property type="entry name" value="HTH_LACI_2"/>
    <property type="match status" value="1"/>
</dbReference>
<sequence>MATLMDVAKRANVSKMTVSRVINHPEQVTDELKELVYAAMKELDYRPNLIAKALVSNSTRIIKLCILEDIDVTEPYYMNLMVGIAKALDLHQYSLQLVTRRNFDIGNCDGYIITGLRESDVAWIRDLTKPVVVFGENQYGFDYVDTNNQLGTYLAAQLALERGYRQLIYIGMASEEAFEKSREAGYLQLMHEQQRPVQLHHFNNHSHLTEAYIIEHWAQFKLETAFICATDRLAIGIERGIASCGGHVPQEFGITGFDGVFLNQVASPKLTTIKQSIIEMGRACGENILKKINQEWIERPLIFEPNIEMGGTIRPVLKEQSE</sequence>
<dbReference type="InterPro" id="IPR028082">
    <property type="entry name" value="Peripla_BP_I"/>
</dbReference>
<name>A0A385AGG3_LATCU</name>
<dbReference type="SMART" id="SM00354">
    <property type="entry name" value="HTH_LACI"/>
    <property type="match status" value="1"/>
</dbReference>
<keyword evidence="1" id="KW-0805">Transcription regulation</keyword>
<keyword evidence="2" id="KW-0238">DNA-binding</keyword>
<dbReference type="Proteomes" id="UP000257607">
    <property type="component" value="Chromosome"/>
</dbReference>
<dbReference type="InterPro" id="IPR000843">
    <property type="entry name" value="HTH_LacI"/>
</dbReference>
<evidence type="ECO:0000256" key="2">
    <source>
        <dbReference type="ARBA" id="ARBA00023125"/>
    </source>
</evidence>